<accession>A0A9P9ESB5</accession>
<name>A0A9P9ESB5_9HYPO</name>
<keyword evidence="2" id="KW-1185">Reference proteome</keyword>
<gene>
    <name evidence="1" type="ORF">EDB81DRAFT_883515</name>
</gene>
<proteinExistence type="predicted"/>
<evidence type="ECO:0000313" key="1">
    <source>
        <dbReference type="EMBL" id="KAH7146093.1"/>
    </source>
</evidence>
<protein>
    <submittedName>
        <fullName evidence="1">Uncharacterized protein</fullName>
    </submittedName>
</protein>
<dbReference type="Proteomes" id="UP000738349">
    <property type="component" value="Unassembled WGS sequence"/>
</dbReference>
<comment type="caution">
    <text evidence="1">The sequence shown here is derived from an EMBL/GenBank/DDBJ whole genome shotgun (WGS) entry which is preliminary data.</text>
</comment>
<dbReference type="AlphaFoldDB" id="A0A9P9ESB5"/>
<dbReference type="EMBL" id="JAGMUV010000008">
    <property type="protein sequence ID" value="KAH7146093.1"/>
    <property type="molecule type" value="Genomic_DNA"/>
</dbReference>
<dbReference type="OrthoDB" id="5153349at2759"/>
<organism evidence="1 2">
    <name type="scientific">Dactylonectria macrodidyma</name>
    <dbReference type="NCBI Taxonomy" id="307937"/>
    <lineage>
        <taxon>Eukaryota</taxon>
        <taxon>Fungi</taxon>
        <taxon>Dikarya</taxon>
        <taxon>Ascomycota</taxon>
        <taxon>Pezizomycotina</taxon>
        <taxon>Sordariomycetes</taxon>
        <taxon>Hypocreomycetidae</taxon>
        <taxon>Hypocreales</taxon>
        <taxon>Nectriaceae</taxon>
        <taxon>Dactylonectria</taxon>
    </lineage>
</organism>
<evidence type="ECO:0000313" key="2">
    <source>
        <dbReference type="Proteomes" id="UP000738349"/>
    </source>
</evidence>
<sequence>MAERRDTHKVAGLLGHHLIVQPPTLEQDYVFIIVPNSWTFLNKGACYPADSSSCCIPNSSFDPGRIDAIYYLYTIYIVPLLPRLANADAEATSFRRRLRIAYEEAMLVADVPNRHPFLSTSFRRKLELTGDC</sequence>
<reference evidence="1" key="1">
    <citation type="journal article" date="2021" name="Nat. Commun.">
        <title>Genetic determinants of endophytism in the Arabidopsis root mycobiome.</title>
        <authorList>
            <person name="Mesny F."/>
            <person name="Miyauchi S."/>
            <person name="Thiergart T."/>
            <person name="Pickel B."/>
            <person name="Atanasova L."/>
            <person name="Karlsson M."/>
            <person name="Huettel B."/>
            <person name="Barry K.W."/>
            <person name="Haridas S."/>
            <person name="Chen C."/>
            <person name="Bauer D."/>
            <person name="Andreopoulos W."/>
            <person name="Pangilinan J."/>
            <person name="LaButti K."/>
            <person name="Riley R."/>
            <person name="Lipzen A."/>
            <person name="Clum A."/>
            <person name="Drula E."/>
            <person name="Henrissat B."/>
            <person name="Kohler A."/>
            <person name="Grigoriev I.V."/>
            <person name="Martin F.M."/>
            <person name="Hacquard S."/>
        </authorList>
    </citation>
    <scope>NUCLEOTIDE SEQUENCE</scope>
    <source>
        <strain evidence="1">MPI-CAGE-AT-0147</strain>
    </source>
</reference>